<dbReference type="AlphaFoldDB" id="A0A0G1K0A7"/>
<dbReference type="STRING" id="1618647.UW30_C0011G0015"/>
<name>A0A0G1K0A7_9BACT</name>
<feature type="signal peptide" evidence="1">
    <location>
        <begin position="1"/>
        <end position="19"/>
    </location>
</feature>
<gene>
    <name evidence="2" type="ORF">UW30_C0011G0015</name>
</gene>
<reference evidence="2 3" key="1">
    <citation type="journal article" date="2015" name="Nature">
        <title>rRNA introns, odd ribosomes, and small enigmatic genomes across a large radiation of phyla.</title>
        <authorList>
            <person name="Brown C.T."/>
            <person name="Hug L.A."/>
            <person name="Thomas B.C."/>
            <person name="Sharon I."/>
            <person name="Castelle C.J."/>
            <person name="Singh A."/>
            <person name="Wilkins M.J."/>
            <person name="Williams K.H."/>
            <person name="Banfield J.F."/>
        </authorList>
    </citation>
    <scope>NUCLEOTIDE SEQUENCE [LARGE SCALE GENOMIC DNA]</scope>
</reference>
<proteinExistence type="predicted"/>
<organism evidence="2 3">
    <name type="scientific">Candidatus Giovannonibacteria bacterium GW2011_GWA2_44_13b</name>
    <dbReference type="NCBI Taxonomy" id="1618647"/>
    <lineage>
        <taxon>Bacteria</taxon>
        <taxon>Candidatus Giovannoniibacteriota</taxon>
    </lineage>
</organism>
<dbReference type="Proteomes" id="UP000034736">
    <property type="component" value="Unassembled WGS sequence"/>
</dbReference>
<keyword evidence="1" id="KW-0732">Signal</keyword>
<evidence type="ECO:0000256" key="1">
    <source>
        <dbReference type="SAM" id="SignalP"/>
    </source>
</evidence>
<comment type="caution">
    <text evidence="2">The sequence shown here is derived from an EMBL/GenBank/DDBJ whole genome shotgun (WGS) entry which is preliminary data.</text>
</comment>
<protein>
    <recommendedName>
        <fullName evidence="4">Transglycosylase SLT domain-containing protein</fullName>
    </recommendedName>
</protein>
<evidence type="ECO:0000313" key="2">
    <source>
        <dbReference type="EMBL" id="KKT41184.1"/>
    </source>
</evidence>
<accession>A0A0G1K0A7</accession>
<evidence type="ECO:0000313" key="3">
    <source>
        <dbReference type="Proteomes" id="UP000034736"/>
    </source>
</evidence>
<evidence type="ECO:0008006" key="4">
    <source>
        <dbReference type="Google" id="ProtNLM"/>
    </source>
</evidence>
<sequence length="133" mass="15058">MNYLVFAVIAAFLSAPQIAYEQTTSDFNSPLAIALREANTKAEEVPKLPEVLERIAMCESQGQHFDESGKVLVGEYNKYDIGKFQINVLYWGDLAEELGHDVYTEEGNEAVALAIYEKYGTAPWKWSKKCWNK</sequence>
<feature type="chain" id="PRO_5002538028" description="Transglycosylase SLT domain-containing protein" evidence="1">
    <location>
        <begin position="20"/>
        <end position="133"/>
    </location>
</feature>
<dbReference type="EMBL" id="LCHU01000011">
    <property type="protein sequence ID" value="KKT41184.1"/>
    <property type="molecule type" value="Genomic_DNA"/>
</dbReference>